<dbReference type="GeneID" id="89227475"/>
<dbReference type="GO" id="GO:0051607">
    <property type="term" value="P:defense response to virus"/>
    <property type="evidence" value="ECO:0007669"/>
    <property type="project" value="UniProtKB-KW"/>
</dbReference>
<gene>
    <name evidence="3" type="ORF">MsAm2_00800</name>
</gene>
<organism evidence="3 4">
    <name type="scientific">Methanolapillus ohkumae</name>
    <dbReference type="NCBI Taxonomy" id="3028298"/>
    <lineage>
        <taxon>Archaea</taxon>
        <taxon>Methanobacteriati</taxon>
        <taxon>Methanobacteriota</taxon>
        <taxon>Stenosarchaea group</taxon>
        <taxon>Methanomicrobia</taxon>
        <taxon>Methanosarcinales</taxon>
        <taxon>Methanosarcinaceae</taxon>
        <taxon>Methanolapillus</taxon>
    </lineage>
</organism>
<dbReference type="EMBL" id="CP131061">
    <property type="protein sequence ID" value="WNY26320.1"/>
    <property type="molecule type" value="Genomic_DNA"/>
</dbReference>
<protein>
    <recommendedName>
        <fullName evidence="2">CRISPR type III-associated protein domain-containing protein</fullName>
    </recommendedName>
</protein>
<evidence type="ECO:0000256" key="1">
    <source>
        <dbReference type="ARBA" id="ARBA00023118"/>
    </source>
</evidence>
<evidence type="ECO:0000313" key="3">
    <source>
        <dbReference type="EMBL" id="WNY26320.1"/>
    </source>
</evidence>
<accession>A0AA96V5M6</accession>
<dbReference type="CDD" id="cd09726">
    <property type="entry name" value="RAMP_I_III"/>
    <property type="match status" value="1"/>
</dbReference>
<evidence type="ECO:0000259" key="2">
    <source>
        <dbReference type="Pfam" id="PF03787"/>
    </source>
</evidence>
<feature type="domain" description="CRISPR type III-associated protein" evidence="2">
    <location>
        <begin position="12"/>
        <end position="178"/>
    </location>
</feature>
<dbReference type="RefSeq" id="WP_338097847.1">
    <property type="nucleotide sequence ID" value="NZ_CP131061.1"/>
</dbReference>
<name>A0AA96V5M6_9EURY</name>
<sequence length="276" mass="32086">MTDWTAYQVSFQMLAPMHIGYRKIGNLQQTRYYVPARTLWGALTAQMTREFTSAKKKDYEDIGKAIDENLRFSYFYPSEESNKLNLFPWGNTKSEFEWTFISSQMSTSIKGETKSSEDGLLHETEFILPISRNGKQVYLNGYVFEKNDNSDQIISKWKEQLSNIQLGGERGYGWGRVKVDEKTILECSEVFNFETQLNQTEDPIIKLNKDCIIMSHVRFNSEDFEGKAEMFASRKTTDGSKHGNAFEEMIYCWQPGTKISKDMGFKFVSQKLWEKP</sequence>
<dbReference type="Proteomes" id="UP001304970">
    <property type="component" value="Chromosome"/>
</dbReference>
<evidence type="ECO:0000313" key="4">
    <source>
        <dbReference type="Proteomes" id="UP001304970"/>
    </source>
</evidence>
<keyword evidence="1" id="KW-0051">Antiviral defense</keyword>
<dbReference type="AlphaFoldDB" id="A0AA96V5M6"/>
<proteinExistence type="predicted"/>
<dbReference type="Pfam" id="PF03787">
    <property type="entry name" value="RAMPs"/>
    <property type="match status" value="1"/>
</dbReference>
<keyword evidence="4" id="KW-1185">Reference proteome</keyword>
<reference evidence="3 4" key="1">
    <citation type="submission" date="2023-07" db="EMBL/GenBank/DDBJ databases">
        <title>Closed genome sequence of Methanosarcinaceae archaeon Am2.</title>
        <authorList>
            <person name="Poehlein A."/>
            <person name="Protasov E."/>
            <person name="Platt K."/>
            <person name="Reeh H."/>
            <person name="Daniel R."/>
            <person name="Brune A."/>
        </authorList>
    </citation>
    <scope>NUCLEOTIDE SEQUENCE [LARGE SCALE GENOMIC DNA]</scope>
    <source>
        <strain evidence="3 4">Am2</strain>
    </source>
</reference>
<dbReference type="InterPro" id="IPR005537">
    <property type="entry name" value="RAMP_III_fam"/>
</dbReference>